<evidence type="ECO:0000256" key="7">
    <source>
        <dbReference type="ARBA" id="ARBA00023235"/>
    </source>
</evidence>
<dbReference type="AlphaFoldDB" id="A0AAW1P990"/>
<keyword evidence="10" id="KW-1185">Reference proteome</keyword>
<comment type="caution">
    <text evidence="9">The sequence shown here is derived from an EMBL/GenBank/DDBJ whole genome shotgun (WGS) entry which is preliminary data.</text>
</comment>
<evidence type="ECO:0000256" key="2">
    <source>
        <dbReference type="ARBA" id="ARBA00022490"/>
    </source>
</evidence>
<evidence type="ECO:0000313" key="9">
    <source>
        <dbReference type="EMBL" id="KAK9804344.1"/>
    </source>
</evidence>
<dbReference type="PANTHER" id="PTHR23074:SF78">
    <property type="entry name" value="KATANIN P60 ATPASE-CONTAINING SUBUNIT A-LIKE 2"/>
    <property type="match status" value="1"/>
</dbReference>
<dbReference type="Pfam" id="PF00004">
    <property type="entry name" value="AAA"/>
    <property type="match status" value="1"/>
</dbReference>
<name>A0AAW1P990_9CHLO</name>
<protein>
    <recommendedName>
        <fullName evidence="8">AAA+ ATPase domain-containing protein</fullName>
    </recommendedName>
</protein>
<dbReference type="InterPro" id="IPR050304">
    <property type="entry name" value="MT-severing_AAA_ATPase"/>
</dbReference>
<dbReference type="Gene3D" id="3.40.50.300">
    <property type="entry name" value="P-loop containing nucleotide triphosphate hydrolases"/>
    <property type="match status" value="1"/>
</dbReference>
<accession>A0AAW1P990</accession>
<keyword evidence="3" id="KW-0493">Microtubule</keyword>
<dbReference type="InterPro" id="IPR003593">
    <property type="entry name" value="AAA+_ATPase"/>
</dbReference>
<evidence type="ECO:0000256" key="6">
    <source>
        <dbReference type="ARBA" id="ARBA00023212"/>
    </source>
</evidence>
<gene>
    <name evidence="9" type="ORF">WJX72_008239</name>
</gene>
<dbReference type="SUPFAM" id="SSF52540">
    <property type="entry name" value="P-loop containing nucleoside triphosphate hydrolases"/>
    <property type="match status" value="1"/>
</dbReference>
<dbReference type="GO" id="GO:0016853">
    <property type="term" value="F:isomerase activity"/>
    <property type="evidence" value="ECO:0007669"/>
    <property type="project" value="UniProtKB-KW"/>
</dbReference>
<reference evidence="9 10" key="1">
    <citation type="journal article" date="2024" name="Nat. Commun.">
        <title>Phylogenomics reveals the evolutionary origins of lichenization in chlorophyte algae.</title>
        <authorList>
            <person name="Puginier C."/>
            <person name="Libourel C."/>
            <person name="Otte J."/>
            <person name="Skaloud P."/>
            <person name="Haon M."/>
            <person name="Grisel S."/>
            <person name="Petersen M."/>
            <person name="Berrin J.G."/>
            <person name="Delaux P.M."/>
            <person name="Dal Grande F."/>
            <person name="Keller J."/>
        </authorList>
    </citation>
    <scope>NUCLEOTIDE SEQUENCE [LARGE SCALE GENOMIC DNA]</scope>
    <source>
        <strain evidence="9 10">SAG 2043</strain>
    </source>
</reference>
<dbReference type="GO" id="GO:0005524">
    <property type="term" value="F:ATP binding"/>
    <property type="evidence" value="ECO:0007669"/>
    <property type="project" value="UniProtKB-KW"/>
</dbReference>
<evidence type="ECO:0000259" key="8">
    <source>
        <dbReference type="SMART" id="SM00382"/>
    </source>
</evidence>
<evidence type="ECO:0000256" key="4">
    <source>
        <dbReference type="ARBA" id="ARBA00022741"/>
    </source>
</evidence>
<keyword evidence="4" id="KW-0547">Nucleotide-binding</keyword>
<dbReference type="InterPro" id="IPR027417">
    <property type="entry name" value="P-loop_NTPase"/>
</dbReference>
<evidence type="ECO:0000256" key="5">
    <source>
        <dbReference type="ARBA" id="ARBA00022840"/>
    </source>
</evidence>
<dbReference type="GO" id="GO:0005874">
    <property type="term" value="C:microtubule"/>
    <property type="evidence" value="ECO:0007669"/>
    <property type="project" value="UniProtKB-KW"/>
</dbReference>
<sequence length="136" mass="15007">MRFPHLFKGLRRPPANILLYGPPGTGKTLVVEKIAAEAGVPLLALSPSAILSKWSGESEKMLRDIFEVARRMQPAIIFIDEVDALAPHRGSCDDLIARRVLTELLIQMTGIGEEERVFVMAATNRVQDCDPALIRS</sequence>
<evidence type="ECO:0000256" key="3">
    <source>
        <dbReference type="ARBA" id="ARBA00022701"/>
    </source>
</evidence>
<dbReference type="GO" id="GO:0016887">
    <property type="term" value="F:ATP hydrolysis activity"/>
    <property type="evidence" value="ECO:0007669"/>
    <property type="project" value="InterPro"/>
</dbReference>
<keyword evidence="7" id="KW-0413">Isomerase</keyword>
<dbReference type="EMBL" id="JALJOR010000018">
    <property type="protein sequence ID" value="KAK9804344.1"/>
    <property type="molecule type" value="Genomic_DNA"/>
</dbReference>
<comment type="subcellular location">
    <subcellularLocation>
        <location evidence="1">Cytoplasm</location>
        <location evidence="1">Cytoskeleton</location>
        <location evidence="1">Spindle</location>
    </subcellularLocation>
</comment>
<dbReference type="InterPro" id="IPR003959">
    <property type="entry name" value="ATPase_AAA_core"/>
</dbReference>
<keyword evidence="5" id="KW-0067">ATP-binding</keyword>
<dbReference type="FunFam" id="3.40.50.300:FF:000061">
    <property type="entry name" value="ATPase family, AAA domain-containing 2"/>
    <property type="match status" value="1"/>
</dbReference>
<evidence type="ECO:0000313" key="10">
    <source>
        <dbReference type="Proteomes" id="UP001489004"/>
    </source>
</evidence>
<evidence type="ECO:0000256" key="1">
    <source>
        <dbReference type="ARBA" id="ARBA00004186"/>
    </source>
</evidence>
<organism evidence="9 10">
    <name type="scientific">[Myrmecia] bisecta</name>
    <dbReference type="NCBI Taxonomy" id="41462"/>
    <lineage>
        <taxon>Eukaryota</taxon>
        <taxon>Viridiplantae</taxon>
        <taxon>Chlorophyta</taxon>
        <taxon>core chlorophytes</taxon>
        <taxon>Trebouxiophyceae</taxon>
        <taxon>Trebouxiales</taxon>
        <taxon>Trebouxiaceae</taxon>
        <taxon>Myrmecia</taxon>
    </lineage>
</organism>
<dbReference type="Proteomes" id="UP001489004">
    <property type="component" value="Unassembled WGS sequence"/>
</dbReference>
<dbReference type="PANTHER" id="PTHR23074">
    <property type="entry name" value="AAA DOMAIN-CONTAINING"/>
    <property type="match status" value="1"/>
</dbReference>
<dbReference type="SMART" id="SM00382">
    <property type="entry name" value="AAA"/>
    <property type="match status" value="1"/>
</dbReference>
<keyword evidence="6" id="KW-0206">Cytoskeleton</keyword>
<dbReference type="GO" id="GO:0005819">
    <property type="term" value="C:spindle"/>
    <property type="evidence" value="ECO:0007669"/>
    <property type="project" value="UniProtKB-SubCell"/>
</dbReference>
<feature type="domain" description="AAA+ ATPase" evidence="8">
    <location>
        <begin position="13"/>
        <end position="132"/>
    </location>
</feature>
<keyword evidence="2" id="KW-0963">Cytoplasm</keyword>
<proteinExistence type="predicted"/>